<feature type="domain" description="HTH marR-type" evidence="4">
    <location>
        <begin position="1"/>
        <end position="137"/>
    </location>
</feature>
<dbReference type="Gene3D" id="1.10.10.10">
    <property type="entry name" value="Winged helix-like DNA-binding domain superfamily/Winged helix DNA-binding domain"/>
    <property type="match status" value="1"/>
</dbReference>
<name>A0ABT4G9U9_9BACL</name>
<dbReference type="RefSeq" id="WP_173189420.1">
    <property type="nucleotide sequence ID" value="NZ_JAMDMX010000022.1"/>
</dbReference>
<dbReference type="InterPro" id="IPR036388">
    <property type="entry name" value="WH-like_DNA-bd_sf"/>
</dbReference>
<evidence type="ECO:0000259" key="4">
    <source>
        <dbReference type="PROSITE" id="PS50995"/>
    </source>
</evidence>
<keyword evidence="1" id="KW-0805">Transcription regulation</keyword>
<keyword evidence="3" id="KW-0804">Transcription</keyword>
<organism evidence="5 6">
    <name type="scientific">Paenibacillus alginolyticus</name>
    <dbReference type="NCBI Taxonomy" id="59839"/>
    <lineage>
        <taxon>Bacteria</taxon>
        <taxon>Bacillati</taxon>
        <taxon>Bacillota</taxon>
        <taxon>Bacilli</taxon>
        <taxon>Bacillales</taxon>
        <taxon>Paenibacillaceae</taxon>
        <taxon>Paenibacillus</taxon>
    </lineage>
</organism>
<keyword evidence="6" id="KW-1185">Reference proteome</keyword>
<gene>
    <name evidence="5" type="ORF">M5X19_08230</name>
</gene>
<dbReference type="Proteomes" id="UP001527099">
    <property type="component" value="Unassembled WGS sequence"/>
</dbReference>
<evidence type="ECO:0000256" key="3">
    <source>
        <dbReference type="ARBA" id="ARBA00023163"/>
    </source>
</evidence>
<dbReference type="PANTHER" id="PTHR42756:SF1">
    <property type="entry name" value="TRANSCRIPTIONAL REPRESSOR OF EMRAB OPERON"/>
    <property type="match status" value="1"/>
</dbReference>
<sequence length="137" mass="15909">MENDQELITTKFREIKNVISSYLMQVLPHFHITPIMMYVMEFLRKHPECIAVDISNEFGLTRGAITQLLDKLELQGLVIRKPHPTSRRSQLVQMTDKGNELIINILAAYNNKIEQLFTPYSKEELASLKQLLEKLPL</sequence>
<dbReference type="InterPro" id="IPR036390">
    <property type="entry name" value="WH_DNA-bd_sf"/>
</dbReference>
<keyword evidence="2" id="KW-0238">DNA-binding</keyword>
<evidence type="ECO:0000256" key="2">
    <source>
        <dbReference type="ARBA" id="ARBA00023125"/>
    </source>
</evidence>
<reference evidence="5 6" key="1">
    <citation type="submission" date="2022-05" db="EMBL/GenBank/DDBJ databases">
        <title>Genome Sequencing of Bee-Associated Microbes.</title>
        <authorList>
            <person name="Dunlap C."/>
        </authorList>
    </citation>
    <scope>NUCLEOTIDE SEQUENCE [LARGE SCALE GENOMIC DNA]</scope>
    <source>
        <strain evidence="5 6">NRRL B-14421</strain>
    </source>
</reference>
<evidence type="ECO:0000313" key="6">
    <source>
        <dbReference type="Proteomes" id="UP001527099"/>
    </source>
</evidence>
<dbReference type="PRINTS" id="PR00598">
    <property type="entry name" value="HTHMARR"/>
</dbReference>
<dbReference type="PANTHER" id="PTHR42756">
    <property type="entry name" value="TRANSCRIPTIONAL REGULATOR, MARR"/>
    <property type="match status" value="1"/>
</dbReference>
<dbReference type="PROSITE" id="PS50995">
    <property type="entry name" value="HTH_MARR_2"/>
    <property type="match status" value="1"/>
</dbReference>
<dbReference type="Pfam" id="PF12802">
    <property type="entry name" value="MarR_2"/>
    <property type="match status" value="1"/>
</dbReference>
<evidence type="ECO:0000313" key="5">
    <source>
        <dbReference type="EMBL" id="MCY9692883.1"/>
    </source>
</evidence>
<dbReference type="InterPro" id="IPR000835">
    <property type="entry name" value="HTH_MarR-typ"/>
</dbReference>
<evidence type="ECO:0000256" key="1">
    <source>
        <dbReference type="ARBA" id="ARBA00023015"/>
    </source>
</evidence>
<dbReference type="EMBL" id="JAMDMX010000022">
    <property type="protein sequence ID" value="MCY9692883.1"/>
    <property type="molecule type" value="Genomic_DNA"/>
</dbReference>
<accession>A0ABT4G9U9</accession>
<proteinExistence type="predicted"/>
<dbReference type="SMART" id="SM00347">
    <property type="entry name" value="HTH_MARR"/>
    <property type="match status" value="1"/>
</dbReference>
<comment type="caution">
    <text evidence="5">The sequence shown here is derived from an EMBL/GenBank/DDBJ whole genome shotgun (WGS) entry which is preliminary data.</text>
</comment>
<dbReference type="SUPFAM" id="SSF46785">
    <property type="entry name" value="Winged helix' DNA-binding domain"/>
    <property type="match status" value="1"/>
</dbReference>
<protein>
    <submittedName>
        <fullName evidence="5">MarR family transcriptional regulator</fullName>
    </submittedName>
</protein>